<dbReference type="PANTHER" id="PTHR45973">
    <property type="entry name" value="PROTEIN PHOSPHATASE 1 REGULATORY SUBUNIT SDS22-RELATED"/>
    <property type="match status" value="1"/>
</dbReference>
<gene>
    <name evidence="4" type="ORF">Vbra_1700</name>
</gene>
<evidence type="ECO:0000256" key="2">
    <source>
        <dbReference type="ARBA" id="ARBA00022737"/>
    </source>
</evidence>
<protein>
    <submittedName>
        <fullName evidence="4">Uncharacterized protein</fullName>
    </submittedName>
</protein>
<feature type="compositionally biased region" description="Low complexity" evidence="3">
    <location>
        <begin position="16"/>
        <end position="34"/>
    </location>
</feature>
<feature type="region of interest" description="Disordered" evidence="3">
    <location>
        <begin position="606"/>
        <end position="664"/>
    </location>
</feature>
<dbReference type="Proteomes" id="UP000041254">
    <property type="component" value="Unassembled WGS sequence"/>
</dbReference>
<dbReference type="InParanoid" id="A0A0G4EUX7"/>
<reference evidence="4 5" key="1">
    <citation type="submission" date="2014-11" db="EMBL/GenBank/DDBJ databases">
        <authorList>
            <person name="Zhu J."/>
            <person name="Qi W."/>
            <person name="Song R."/>
        </authorList>
    </citation>
    <scope>NUCLEOTIDE SEQUENCE [LARGE SCALE GENOMIC DNA]</scope>
</reference>
<feature type="compositionally biased region" description="Basic and acidic residues" evidence="3">
    <location>
        <begin position="90"/>
        <end position="99"/>
    </location>
</feature>
<feature type="region of interest" description="Disordered" evidence="3">
    <location>
        <begin position="343"/>
        <end position="373"/>
    </location>
</feature>
<feature type="region of interest" description="Disordered" evidence="3">
    <location>
        <begin position="1"/>
        <end position="106"/>
    </location>
</feature>
<dbReference type="STRING" id="1169540.A0A0G4EUX7"/>
<dbReference type="InterPro" id="IPR050576">
    <property type="entry name" value="Cilia_flagella_integrity"/>
</dbReference>
<accession>A0A0G4EUX7</accession>
<dbReference type="Gene3D" id="3.80.10.10">
    <property type="entry name" value="Ribonuclease Inhibitor"/>
    <property type="match status" value="3"/>
</dbReference>
<sequence length="693" mass="75033">MMSRPQSAGPARSLTPALQSSPSQASASPLGSPARSSTNRPTVQAQFSLEGHAQAIHEQPSPSAGGPATHRSSQPTKEAGEGEAVLPSFRRGDDERSKTPENLTLSHRDLQVCPEIQSEERLRLLNLQHNAITSVAPLSISPLPSLVFLDLYDNQLTDVSGVESLTNLKTLMVGRNRLRTLIRPNEEGLTKLKRLKNIDLHANLIESLEAIPPLDSLEVLNLSSNQVKGTVALTTPPLARFPSLLDLNLKRNHIAHVAATSGASHASQLAFPSLERLNLASNSLATFDAFSGVALLVCLTELSLEGNPLQEGVSQSRYRGEVIDRYPHIKVLDGRRVERSEGGRAALAADAGEREAVSAKRPTLGPKPPLPLSALFTSTSRVRRSSTPCATGRPTSAAAPVLRREGSIDDGAITRSPNRHEVLSEIRTMWHQAEAAGKTPHTRYGYVRREDASNLLVYGRALDALNKREYQGTVRCISFNYIQIEHVCTESSLGGLMSFEFLSSLSFAYNKIHTVDQLRPLQKLKGVTDLRISNNPLVDSLPSPSLLLSRIAEAIPSLKTFNTLTIDTTTTTTADQLQLEAPTAPHTQQDPHAIAGSQKLVKQARTDLEDTANATQRQPAAGAVADDGRPSMGGSASADKEEAASGKSSEPADGDSELEAERERLHAEVEKELYAALRRIMRETVEQYGRLHT</sequence>
<organism evidence="4 5">
    <name type="scientific">Vitrella brassicaformis (strain CCMP3155)</name>
    <dbReference type="NCBI Taxonomy" id="1169540"/>
    <lineage>
        <taxon>Eukaryota</taxon>
        <taxon>Sar</taxon>
        <taxon>Alveolata</taxon>
        <taxon>Colpodellida</taxon>
        <taxon>Vitrellaceae</taxon>
        <taxon>Vitrella</taxon>
    </lineage>
</organism>
<dbReference type="InterPro" id="IPR003591">
    <property type="entry name" value="Leu-rich_rpt_typical-subtyp"/>
</dbReference>
<dbReference type="AlphaFoldDB" id="A0A0G4EUX7"/>
<dbReference type="InterPro" id="IPR032675">
    <property type="entry name" value="LRR_dom_sf"/>
</dbReference>
<evidence type="ECO:0000256" key="1">
    <source>
        <dbReference type="ARBA" id="ARBA00022614"/>
    </source>
</evidence>
<dbReference type="SUPFAM" id="SSF52058">
    <property type="entry name" value="L domain-like"/>
    <property type="match status" value="1"/>
</dbReference>
<evidence type="ECO:0000313" key="4">
    <source>
        <dbReference type="EMBL" id="CEM02137.1"/>
    </source>
</evidence>
<dbReference type="InterPro" id="IPR001611">
    <property type="entry name" value="Leu-rich_rpt"/>
</dbReference>
<keyword evidence="5" id="KW-1185">Reference proteome</keyword>
<feature type="compositionally biased region" description="Polar residues" evidence="3">
    <location>
        <begin position="35"/>
        <end position="47"/>
    </location>
</feature>
<proteinExistence type="predicted"/>
<evidence type="ECO:0000256" key="3">
    <source>
        <dbReference type="SAM" id="MobiDB-lite"/>
    </source>
</evidence>
<dbReference type="EMBL" id="CDMY01000319">
    <property type="protein sequence ID" value="CEM02137.1"/>
    <property type="molecule type" value="Genomic_DNA"/>
</dbReference>
<keyword evidence="2" id="KW-0677">Repeat</keyword>
<dbReference type="Pfam" id="PF12799">
    <property type="entry name" value="LRR_4"/>
    <property type="match status" value="1"/>
</dbReference>
<dbReference type="PANTHER" id="PTHR45973:SF35">
    <property type="entry name" value="LEUCINE-RICH REPEAT-CONTAINING PROTEIN 43"/>
    <property type="match status" value="1"/>
</dbReference>
<dbReference type="PROSITE" id="PS51450">
    <property type="entry name" value="LRR"/>
    <property type="match status" value="3"/>
</dbReference>
<name>A0A0G4EUX7_VITBC</name>
<evidence type="ECO:0000313" key="5">
    <source>
        <dbReference type="Proteomes" id="UP000041254"/>
    </source>
</evidence>
<dbReference type="SMART" id="SM00365">
    <property type="entry name" value="LRR_SD22"/>
    <property type="match status" value="4"/>
</dbReference>
<dbReference type="VEuPathDB" id="CryptoDB:Vbra_1700"/>
<keyword evidence="1" id="KW-0433">Leucine-rich repeat</keyword>
<dbReference type="InterPro" id="IPR025875">
    <property type="entry name" value="Leu-rich_rpt_4"/>
</dbReference>
<dbReference type="OrthoDB" id="413738at2759"/>
<dbReference type="SMART" id="SM00369">
    <property type="entry name" value="LRR_TYP"/>
    <property type="match status" value="6"/>
</dbReference>